<feature type="compositionally biased region" description="Basic and acidic residues" evidence="1">
    <location>
        <begin position="109"/>
        <end position="120"/>
    </location>
</feature>
<name>A0A8S9N9A9_BRACR</name>
<gene>
    <name evidence="2" type="ORF">F2Q69_00040117</name>
</gene>
<feature type="compositionally biased region" description="Polar residues" evidence="1">
    <location>
        <begin position="34"/>
        <end position="44"/>
    </location>
</feature>
<accession>A0A8S9N9A9</accession>
<proteinExistence type="predicted"/>
<evidence type="ECO:0000256" key="1">
    <source>
        <dbReference type="SAM" id="MobiDB-lite"/>
    </source>
</evidence>
<dbReference type="AlphaFoldDB" id="A0A8S9N9A9"/>
<evidence type="ECO:0000313" key="3">
    <source>
        <dbReference type="Proteomes" id="UP000712600"/>
    </source>
</evidence>
<feature type="region of interest" description="Disordered" evidence="1">
    <location>
        <begin position="20"/>
        <end position="120"/>
    </location>
</feature>
<evidence type="ECO:0000313" key="2">
    <source>
        <dbReference type="EMBL" id="KAF3500780.1"/>
    </source>
</evidence>
<organism evidence="2 3">
    <name type="scientific">Brassica cretica</name>
    <name type="common">Mustard</name>
    <dbReference type="NCBI Taxonomy" id="69181"/>
    <lineage>
        <taxon>Eukaryota</taxon>
        <taxon>Viridiplantae</taxon>
        <taxon>Streptophyta</taxon>
        <taxon>Embryophyta</taxon>
        <taxon>Tracheophyta</taxon>
        <taxon>Spermatophyta</taxon>
        <taxon>Magnoliopsida</taxon>
        <taxon>eudicotyledons</taxon>
        <taxon>Gunneridae</taxon>
        <taxon>Pentapetalae</taxon>
        <taxon>rosids</taxon>
        <taxon>malvids</taxon>
        <taxon>Brassicales</taxon>
        <taxon>Brassicaceae</taxon>
        <taxon>Brassiceae</taxon>
        <taxon>Brassica</taxon>
    </lineage>
</organism>
<feature type="compositionally biased region" description="Acidic residues" evidence="1">
    <location>
        <begin position="85"/>
        <end position="96"/>
    </location>
</feature>
<comment type="caution">
    <text evidence="2">The sequence shown here is derived from an EMBL/GenBank/DDBJ whole genome shotgun (WGS) entry which is preliminary data.</text>
</comment>
<protein>
    <submittedName>
        <fullName evidence="2">Uncharacterized protein</fullName>
    </submittedName>
</protein>
<dbReference type="Proteomes" id="UP000712600">
    <property type="component" value="Unassembled WGS sequence"/>
</dbReference>
<reference evidence="2" key="1">
    <citation type="submission" date="2019-12" db="EMBL/GenBank/DDBJ databases">
        <title>Genome sequencing and annotation of Brassica cretica.</title>
        <authorList>
            <person name="Studholme D.J."/>
            <person name="Sarris P."/>
        </authorList>
    </citation>
    <scope>NUCLEOTIDE SEQUENCE</scope>
    <source>
        <strain evidence="2">PFS-109/04</strain>
        <tissue evidence="2">Leaf</tissue>
    </source>
</reference>
<dbReference type="EMBL" id="QGKX02001621">
    <property type="protein sequence ID" value="KAF3500780.1"/>
    <property type="molecule type" value="Genomic_DNA"/>
</dbReference>
<sequence>MRVPLPARMPDAFGDITTRGEARGVALVPPPASTGPNPLRQQVLTAKKREGKQVATVESVDAGGRRSAPPKRSKEPKGKGVVLPQEEENENITEEEQAPHKKAKVSKGKKVDTERDRTKTPTEDELCEHLKNGVLWPPTRFADIKIMEKLEIDHCLPSQMIEIKCPFVRIHFACVCVNQCESWLKELVDDEYCNLSRGKRIRNLASSESVLHSYVLIRWWSILWSNWKCLEALWLKRRWKMKLVPDQTISTLVKPARVHSPASPSREDAT</sequence>